<organism evidence="8 9">
    <name type="scientific">Eiseniibacteriota bacterium</name>
    <dbReference type="NCBI Taxonomy" id="2212470"/>
    <lineage>
        <taxon>Bacteria</taxon>
        <taxon>Candidatus Eiseniibacteriota</taxon>
    </lineage>
</organism>
<evidence type="ECO:0000256" key="7">
    <source>
        <dbReference type="RuleBase" id="RU000461"/>
    </source>
</evidence>
<dbReference type="PRINTS" id="PR00359">
    <property type="entry name" value="BP450"/>
</dbReference>
<dbReference type="InterPro" id="IPR002397">
    <property type="entry name" value="Cyt_P450_B"/>
</dbReference>
<reference evidence="8 9" key="1">
    <citation type="submission" date="2020-04" db="EMBL/GenBank/DDBJ databases">
        <title>Metagenomic profiling of ammonia- and methane-oxidizing microorganisms in a Dutch drinking water treatment plant.</title>
        <authorList>
            <person name="Poghosyan L."/>
            <person name="Leucker S."/>
        </authorList>
    </citation>
    <scope>NUCLEOTIDE SEQUENCE [LARGE SCALE GENOMIC DNA]</scope>
    <source>
        <strain evidence="8">S-RSF-IL-03</strain>
    </source>
</reference>
<evidence type="ECO:0000256" key="6">
    <source>
        <dbReference type="ARBA" id="ARBA00023033"/>
    </source>
</evidence>
<evidence type="ECO:0000256" key="3">
    <source>
        <dbReference type="ARBA" id="ARBA00022723"/>
    </source>
</evidence>
<dbReference type="EMBL" id="JABFRW010000023">
    <property type="protein sequence ID" value="NOT32955.1"/>
    <property type="molecule type" value="Genomic_DNA"/>
</dbReference>
<keyword evidence="4 7" id="KW-0560">Oxidoreductase</keyword>
<protein>
    <submittedName>
        <fullName evidence="8">Cytochrome P450</fullName>
    </submittedName>
</protein>
<keyword evidence="5 7" id="KW-0408">Iron</keyword>
<evidence type="ECO:0000256" key="4">
    <source>
        <dbReference type="ARBA" id="ARBA00023002"/>
    </source>
</evidence>
<name>A0A849SM45_UNCEI</name>
<dbReference type="Proteomes" id="UP000580839">
    <property type="component" value="Unassembled WGS sequence"/>
</dbReference>
<dbReference type="PROSITE" id="PS00086">
    <property type="entry name" value="CYTOCHROME_P450"/>
    <property type="match status" value="1"/>
</dbReference>
<dbReference type="Pfam" id="PF00067">
    <property type="entry name" value="p450"/>
    <property type="match status" value="1"/>
</dbReference>
<dbReference type="PANTHER" id="PTHR46696">
    <property type="entry name" value="P450, PUTATIVE (EUROFUNG)-RELATED"/>
    <property type="match status" value="1"/>
</dbReference>
<evidence type="ECO:0000313" key="9">
    <source>
        <dbReference type="Proteomes" id="UP000580839"/>
    </source>
</evidence>
<accession>A0A849SM45</accession>
<dbReference type="AlphaFoldDB" id="A0A849SM45"/>
<dbReference type="GO" id="GO:0005506">
    <property type="term" value="F:iron ion binding"/>
    <property type="evidence" value="ECO:0007669"/>
    <property type="project" value="InterPro"/>
</dbReference>
<sequence length="416" mass="45806">MSYRPAPTTTPHEVVASPPDLFAPEFAADPYPHYRRMRDEYPLHFHAPTRAWILSRYDDVRLALTHPAFTTRSYAAQTEPLLGKTLIQLDGREHALQRQLLTPSFREGSIRERFSELIASAIDELTGAVAARGEADLIGQVVVHLPVRIMAGLLGLPAQDRDRFREWYTALIQGALNLAGDPGIAIAATTARDQLDAYLRPLIVARRELPGTDLISTLAATTVEGDRLTDEQIIRFAMLMVFAGGETTEKGLATTLRNLLAHPDALAAVRQDRSLLPRAIAESFRYTAPTHMVPRQTCEEVTVSGGLLPAGAEVMCFLGSANRDDRRFTDPDRFDMDRPEADPRRAFTGAADHLAFGGGRHFCLGAVLSRFEIEVALSRIFDALPDLRLAGEVPPPDVGLFLRGPATLPVRFTART</sequence>
<dbReference type="PANTHER" id="PTHR46696:SF3">
    <property type="entry name" value="PULCHERRIMINIC ACID SYNTHASE"/>
    <property type="match status" value="1"/>
</dbReference>
<evidence type="ECO:0000256" key="5">
    <source>
        <dbReference type="ARBA" id="ARBA00023004"/>
    </source>
</evidence>
<keyword evidence="3 7" id="KW-0479">Metal-binding</keyword>
<dbReference type="InterPro" id="IPR001128">
    <property type="entry name" value="Cyt_P450"/>
</dbReference>
<dbReference type="InterPro" id="IPR036396">
    <property type="entry name" value="Cyt_P450_sf"/>
</dbReference>
<dbReference type="FunFam" id="1.10.630.10:FF:000018">
    <property type="entry name" value="Cytochrome P450 monooxygenase"/>
    <property type="match status" value="1"/>
</dbReference>
<comment type="similarity">
    <text evidence="1 7">Belongs to the cytochrome P450 family.</text>
</comment>
<proteinExistence type="inferred from homology"/>
<dbReference type="GO" id="GO:0020037">
    <property type="term" value="F:heme binding"/>
    <property type="evidence" value="ECO:0007669"/>
    <property type="project" value="InterPro"/>
</dbReference>
<dbReference type="GO" id="GO:0004497">
    <property type="term" value="F:monooxygenase activity"/>
    <property type="evidence" value="ECO:0007669"/>
    <property type="project" value="UniProtKB-KW"/>
</dbReference>
<evidence type="ECO:0000256" key="2">
    <source>
        <dbReference type="ARBA" id="ARBA00022617"/>
    </source>
</evidence>
<keyword evidence="2 7" id="KW-0349">Heme</keyword>
<keyword evidence="6 7" id="KW-0503">Monooxygenase</keyword>
<dbReference type="Gene3D" id="1.10.630.10">
    <property type="entry name" value="Cytochrome P450"/>
    <property type="match status" value="1"/>
</dbReference>
<comment type="caution">
    <text evidence="8">The sequence shown here is derived from an EMBL/GenBank/DDBJ whole genome shotgun (WGS) entry which is preliminary data.</text>
</comment>
<dbReference type="InterPro" id="IPR017972">
    <property type="entry name" value="Cyt_P450_CS"/>
</dbReference>
<gene>
    <name evidence="8" type="ORF">HOP12_02160</name>
</gene>
<evidence type="ECO:0000256" key="1">
    <source>
        <dbReference type="ARBA" id="ARBA00010617"/>
    </source>
</evidence>
<dbReference type="SUPFAM" id="SSF48264">
    <property type="entry name" value="Cytochrome P450"/>
    <property type="match status" value="1"/>
</dbReference>
<evidence type="ECO:0000313" key="8">
    <source>
        <dbReference type="EMBL" id="NOT32955.1"/>
    </source>
</evidence>
<dbReference type="GO" id="GO:0016705">
    <property type="term" value="F:oxidoreductase activity, acting on paired donors, with incorporation or reduction of molecular oxygen"/>
    <property type="evidence" value="ECO:0007669"/>
    <property type="project" value="InterPro"/>
</dbReference>